<feature type="transmembrane region" description="Helical" evidence="1">
    <location>
        <begin position="286"/>
        <end position="302"/>
    </location>
</feature>
<feature type="transmembrane region" description="Helical" evidence="1">
    <location>
        <begin position="261"/>
        <end position="279"/>
    </location>
</feature>
<dbReference type="Pfam" id="PF19040">
    <property type="entry name" value="SGNH"/>
    <property type="match status" value="1"/>
</dbReference>
<dbReference type="Proteomes" id="UP000010988">
    <property type="component" value="Unassembled WGS sequence"/>
</dbReference>
<feature type="domain" description="SGNH" evidence="3">
    <location>
        <begin position="524"/>
        <end position="738"/>
    </location>
</feature>
<evidence type="ECO:0000313" key="5">
    <source>
        <dbReference type="Proteomes" id="UP000010988"/>
    </source>
</evidence>
<feature type="transmembrane region" description="Helical" evidence="1">
    <location>
        <begin position="358"/>
        <end position="381"/>
    </location>
</feature>
<feature type="transmembrane region" description="Helical" evidence="1">
    <location>
        <begin position="51"/>
        <end position="70"/>
    </location>
</feature>
<accession>L7KPU1</accession>
<evidence type="ECO:0000259" key="2">
    <source>
        <dbReference type="Pfam" id="PF01757"/>
    </source>
</evidence>
<feature type="domain" description="Acyltransferase 3" evidence="2">
    <location>
        <begin position="48"/>
        <end position="406"/>
    </location>
</feature>
<dbReference type="PANTHER" id="PTHR23028:SF53">
    <property type="entry name" value="ACYL_TRANSF_3 DOMAIN-CONTAINING PROTEIN"/>
    <property type="match status" value="1"/>
</dbReference>
<protein>
    <submittedName>
        <fullName evidence="4">Putative acyltransferase</fullName>
    </submittedName>
</protein>
<feature type="transmembrane region" description="Helical" evidence="1">
    <location>
        <begin position="120"/>
        <end position="139"/>
    </location>
</feature>
<dbReference type="GO" id="GO:0009103">
    <property type="term" value="P:lipopolysaccharide biosynthetic process"/>
    <property type="evidence" value="ECO:0007669"/>
    <property type="project" value="TreeGrafter"/>
</dbReference>
<evidence type="ECO:0000313" key="4">
    <source>
        <dbReference type="EMBL" id="GAC49733.1"/>
    </source>
</evidence>
<dbReference type="AlphaFoldDB" id="L7KPU1"/>
<dbReference type="GO" id="GO:0016020">
    <property type="term" value="C:membrane"/>
    <property type="evidence" value="ECO:0007669"/>
    <property type="project" value="TreeGrafter"/>
</dbReference>
<dbReference type="Pfam" id="PF01757">
    <property type="entry name" value="Acyl_transf_3"/>
    <property type="match status" value="1"/>
</dbReference>
<keyword evidence="4" id="KW-0012">Acyltransferase</keyword>
<gene>
    <name evidence="4" type="ORF">GOACH_16_01150</name>
</gene>
<dbReference type="EMBL" id="BANR01000016">
    <property type="protein sequence ID" value="GAC49733.1"/>
    <property type="molecule type" value="Genomic_DNA"/>
</dbReference>
<feature type="transmembrane region" description="Helical" evidence="1">
    <location>
        <begin position="192"/>
        <end position="211"/>
    </location>
</feature>
<name>L7KPU1_9ACTN</name>
<dbReference type="STRING" id="1220583.GOACH_16_01150"/>
<dbReference type="InterPro" id="IPR050879">
    <property type="entry name" value="Acyltransferase_3"/>
</dbReference>
<dbReference type="InterPro" id="IPR043968">
    <property type="entry name" value="SGNH"/>
</dbReference>
<comment type="caution">
    <text evidence="4">The sequence shown here is derived from an EMBL/GenBank/DDBJ whole genome shotgun (WGS) entry which is preliminary data.</text>
</comment>
<feature type="transmembrane region" description="Helical" evidence="1">
    <location>
        <begin position="314"/>
        <end position="331"/>
    </location>
</feature>
<feature type="transmembrane region" description="Helical" evidence="1">
    <location>
        <begin position="387"/>
        <end position="405"/>
    </location>
</feature>
<keyword evidence="5" id="KW-1185">Reference proteome</keyword>
<dbReference type="PANTHER" id="PTHR23028">
    <property type="entry name" value="ACETYLTRANSFERASE"/>
    <property type="match status" value="1"/>
</dbReference>
<dbReference type="eggNOG" id="COG1835">
    <property type="taxonomic scope" value="Bacteria"/>
</dbReference>
<evidence type="ECO:0000259" key="3">
    <source>
        <dbReference type="Pfam" id="PF19040"/>
    </source>
</evidence>
<evidence type="ECO:0000256" key="1">
    <source>
        <dbReference type="SAM" id="Phobius"/>
    </source>
</evidence>
<sequence>MRAWIGHRRLTPAPDTEARTTDVAAPTQAVTISARHEPVPPLPAYRTDLDGLRGIAIMLVACFHIWFGRVSGGVDVFLALSGYFFIGSLVRHAINSQATHVTFIEALNPWPRLKRLLRRLLPALFTVLIAVAILTVVVLPQTRWLNIGRELRASALYYQNWYLALNSQDYLAASSANSPLQHIWSMSVQGQFFVGLLFAAVIAAGTIKLLSTIIRPIARPATIRLLVGLCLLAVAAVSFYWAHMRMGVNQQWNYYDTLSRLWEPLAGGLLAIWLPRWRVPHWLRNVAALAALVLIITCGWWIDGVDSYPGPWALVPVGSTLVIIWAGATALERPRARHNAIDQSQPAVNRALASRVPVWLGTIAYSLYLWHWPLLIFYLTWRGKDHANVVEGVGLLAVSIALAWLTKRYVEDPLRGGDRSKLARGDRQGRRRWLSYTSVATTVLVVASIVVAVGVNLWDRHVANTVVNTANLDPHSYPGARALLNGWPVPALDPQPTPLAVLGDFPETSTQGFMSSFEDPEIHVGVYGDRNATRTIALAGGSHAEFWITALDELGKRNHFKVTTYLKMGCPLSTELVPKQRGVPYPQCHDWVQRVMAKVIADKPDAVFTNSTRPRDYQPGDWMPDDYKPIFGQFMDAGIPVLGMRDTPWPMGPTGALDTPTCLSNGGTASECGSDRARVLSPTDPALPFAQGKPLFHPLDVSNGICTPSECPAVVGNIIVYKDWHHLSATYVRSLTDEVGRQIEQALPWTGPSHP</sequence>
<keyword evidence="1" id="KW-1133">Transmembrane helix</keyword>
<feature type="transmembrane region" description="Helical" evidence="1">
    <location>
        <begin position="223"/>
        <end position="241"/>
    </location>
</feature>
<dbReference type="GO" id="GO:0016747">
    <property type="term" value="F:acyltransferase activity, transferring groups other than amino-acyl groups"/>
    <property type="evidence" value="ECO:0007669"/>
    <property type="project" value="InterPro"/>
</dbReference>
<proteinExistence type="predicted"/>
<keyword evidence="1" id="KW-0812">Transmembrane</keyword>
<feature type="transmembrane region" description="Helical" evidence="1">
    <location>
        <begin position="76"/>
        <end position="94"/>
    </location>
</feature>
<keyword evidence="1" id="KW-0472">Membrane</keyword>
<dbReference type="InterPro" id="IPR002656">
    <property type="entry name" value="Acyl_transf_3_dom"/>
</dbReference>
<reference evidence="4 5" key="1">
    <citation type="submission" date="2012-12" db="EMBL/GenBank/DDBJ databases">
        <title>Whole genome shotgun sequence of Gordonia aichiensis NBRC 108223.</title>
        <authorList>
            <person name="Isaki-Nakamura S."/>
            <person name="Hosoyama A."/>
            <person name="Tsuchikane K."/>
            <person name="Ando Y."/>
            <person name="Baba S."/>
            <person name="Ohji S."/>
            <person name="Hamada M."/>
            <person name="Tamura T."/>
            <person name="Yamazoe A."/>
            <person name="Yamazaki S."/>
            <person name="Fujita N."/>
        </authorList>
    </citation>
    <scope>NUCLEOTIDE SEQUENCE [LARGE SCALE GENOMIC DNA]</scope>
    <source>
        <strain evidence="4 5">NBRC 108223</strain>
    </source>
</reference>
<feature type="transmembrane region" description="Helical" evidence="1">
    <location>
        <begin position="433"/>
        <end position="458"/>
    </location>
</feature>
<organism evidence="4 5">
    <name type="scientific">Gordonia aichiensis NBRC 108223</name>
    <dbReference type="NCBI Taxonomy" id="1220583"/>
    <lineage>
        <taxon>Bacteria</taxon>
        <taxon>Bacillati</taxon>
        <taxon>Actinomycetota</taxon>
        <taxon>Actinomycetes</taxon>
        <taxon>Mycobacteriales</taxon>
        <taxon>Gordoniaceae</taxon>
        <taxon>Gordonia</taxon>
    </lineage>
</organism>
<keyword evidence="4" id="KW-0808">Transferase</keyword>